<feature type="chain" id="PRO_5046500519" evidence="1">
    <location>
        <begin position="24"/>
        <end position="149"/>
    </location>
</feature>
<evidence type="ECO:0000313" key="2">
    <source>
        <dbReference type="EMBL" id="MBC3909513.1"/>
    </source>
</evidence>
<dbReference type="EMBL" id="JACOFX010000010">
    <property type="protein sequence ID" value="MBC3909513.1"/>
    <property type="molecule type" value="Genomic_DNA"/>
</dbReference>
<dbReference type="Gene3D" id="2.30.30.40">
    <property type="entry name" value="SH3 Domains"/>
    <property type="match status" value="2"/>
</dbReference>
<protein>
    <submittedName>
        <fullName evidence="2">SH3 domain-containing protein</fullName>
    </submittedName>
</protein>
<sequence>MPRLLKPLPLLFLTLLASSAAQALEFRAIGASPVIMYDAPSAKGGKLAVAPRGMPVEVVFTSGAWSKVRDVSGDMSWVESKDLITRRSLIVRAANAKIRATADESSPLVFSADKHVLLEMAEPAVAGWVKVKHRDGQLGFVKVNEVWGL</sequence>
<keyword evidence="3" id="KW-1185">Reference proteome</keyword>
<organism evidence="2 3">
    <name type="scientific">Undibacterium umbellatum</name>
    <dbReference type="NCBI Taxonomy" id="2762300"/>
    <lineage>
        <taxon>Bacteria</taxon>
        <taxon>Pseudomonadati</taxon>
        <taxon>Pseudomonadota</taxon>
        <taxon>Betaproteobacteria</taxon>
        <taxon>Burkholderiales</taxon>
        <taxon>Oxalobacteraceae</taxon>
        <taxon>Undibacterium</taxon>
    </lineage>
</organism>
<evidence type="ECO:0000313" key="3">
    <source>
        <dbReference type="Proteomes" id="UP000646911"/>
    </source>
</evidence>
<comment type="caution">
    <text evidence="2">The sequence shown here is derived from an EMBL/GenBank/DDBJ whole genome shotgun (WGS) entry which is preliminary data.</text>
</comment>
<accession>A0ABR6ZCN9</accession>
<feature type="signal peptide" evidence="1">
    <location>
        <begin position="1"/>
        <end position="23"/>
    </location>
</feature>
<proteinExistence type="predicted"/>
<reference evidence="2 3" key="1">
    <citation type="submission" date="2020-08" db="EMBL/GenBank/DDBJ databases">
        <title>Novel species isolated from subtropical streams in China.</title>
        <authorList>
            <person name="Lu H."/>
        </authorList>
    </citation>
    <scope>NUCLEOTIDE SEQUENCE [LARGE SCALE GENOMIC DNA]</scope>
    <source>
        <strain evidence="2 3">NL8W</strain>
    </source>
</reference>
<dbReference type="Proteomes" id="UP000646911">
    <property type="component" value="Unassembled WGS sequence"/>
</dbReference>
<gene>
    <name evidence="2" type="ORF">H8L47_18280</name>
</gene>
<dbReference type="RefSeq" id="WP_186955038.1">
    <property type="nucleotide sequence ID" value="NZ_JACOFX010000010.1"/>
</dbReference>
<evidence type="ECO:0000256" key="1">
    <source>
        <dbReference type="SAM" id="SignalP"/>
    </source>
</evidence>
<name>A0ABR6ZCN9_9BURK</name>
<dbReference type="Pfam" id="PF06347">
    <property type="entry name" value="SH3_4"/>
    <property type="match status" value="2"/>
</dbReference>
<keyword evidence="1" id="KW-0732">Signal</keyword>
<dbReference type="InterPro" id="IPR010466">
    <property type="entry name" value="DUF1058"/>
</dbReference>